<keyword evidence="4 6" id="KW-1133">Transmembrane helix</keyword>
<evidence type="ECO:0000259" key="7">
    <source>
        <dbReference type="PROSITE" id="PS50850"/>
    </source>
</evidence>
<dbReference type="SUPFAM" id="SSF103473">
    <property type="entry name" value="MFS general substrate transporter"/>
    <property type="match status" value="1"/>
</dbReference>
<dbReference type="OMA" id="GWVLGHK"/>
<feature type="transmembrane region" description="Helical" evidence="6">
    <location>
        <begin position="364"/>
        <end position="382"/>
    </location>
</feature>
<feature type="transmembrane region" description="Helical" evidence="6">
    <location>
        <begin position="321"/>
        <end position="344"/>
    </location>
</feature>
<evidence type="ECO:0000256" key="6">
    <source>
        <dbReference type="SAM" id="Phobius"/>
    </source>
</evidence>
<dbReference type="InterPro" id="IPR011701">
    <property type="entry name" value="MFS"/>
</dbReference>
<feature type="transmembrane region" description="Helical" evidence="6">
    <location>
        <begin position="236"/>
        <end position="258"/>
    </location>
</feature>
<evidence type="ECO:0000256" key="5">
    <source>
        <dbReference type="ARBA" id="ARBA00023136"/>
    </source>
</evidence>
<dbReference type="InterPro" id="IPR036259">
    <property type="entry name" value="MFS_trans_sf"/>
</dbReference>
<dbReference type="InterPro" id="IPR020846">
    <property type="entry name" value="MFS_dom"/>
</dbReference>
<evidence type="ECO:0000256" key="2">
    <source>
        <dbReference type="ARBA" id="ARBA00022448"/>
    </source>
</evidence>
<organism evidence="8 9">
    <name type="scientific">Glarea lozoyensis (strain ATCC 20868 / MF5171)</name>
    <dbReference type="NCBI Taxonomy" id="1116229"/>
    <lineage>
        <taxon>Eukaryota</taxon>
        <taxon>Fungi</taxon>
        <taxon>Dikarya</taxon>
        <taxon>Ascomycota</taxon>
        <taxon>Pezizomycotina</taxon>
        <taxon>Leotiomycetes</taxon>
        <taxon>Helotiales</taxon>
        <taxon>Helotiaceae</taxon>
        <taxon>Glarea</taxon>
    </lineage>
</organism>
<feature type="transmembrane region" description="Helical" evidence="6">
    <location>
        <begin position="173"/>
        <end position="196"/>
    </location>
</feature>
<dbReference type="PROSITE" id="PS50850">
    <property type="entry name" value="MFS"/>
    <property type="match status" value="1"/>
</dbReference>
<feature type="transmembrane region" description="Helical" evidence="6">
    <location>
        <begin position="208"/>
        <end position="230"/>
    </location>
</feature>
<dbReference type="RefSeq" id="XP_008087562.1">
    <property type="nucleotide sequence ID" value="XM_008089371.1"/>
</dbReference>
<keyword evidence="2" id="KW-0813">Transport</keyword>
<dbReference type="GO" id="GO:0005886">
    <property type="term" value="C:plasma membrane"/>
    <property type="evidence" value="ECO:0007669"/>
    <property type="project" value="TreeGrafter"/>
</dbReference>
<sequence>MDEESAISSKVDEMAVNKITDIETPAISVIQSNNYDNVEKKSESVLTIYENEEGGDATREPASEQPVQSGEDFTVLTGKQKKLVIFTASFASIFSPMATSIYYPSLDTISRDLNVSNTHINLTITFFLVIQGIAPSFVADLADNLGRRPMYIFCFIIFNAANIGLALQNDFRALLLLRVLQAAGSSGTITLANGVVGDITTSAERGKYIGLTSMAFVFGTMVVPLLGGAIGQFAGWHFLFWFLFIFSSAVNIPLILFLPETCRNVVDNGSIPPPFFSKNLTDLVRHKNRRKAGLEYDKMKEVEIRRAYKFRLPNPLSTLKVLGDLESAIILTTTGLSFGCFYAISTGTSKLFHELYNFNQLQISLMFIPFGCGSILAVLTIGKTVDWNYRRHAAKLGIPVIKNRFQDLTNFPIERARIEIVLPAIFMAGTFTIAYAWIMMQKLMLAAPVIALFFLSCGLTACSQVLNILIVDIYPGKPSTATAANNIVRCEMGAVLTAVILPLMNAIGTGWAYTLLALLFMGFSPVLMMLMKKGPEWRRVKKDRDEKSAVGTGDTTPAMTLNECMITIREDSAR</sequence>
<evidence type="ECO:0000313" key="8">
    <source>
        <dbReference type="EMBL" id="EPE26243.1"/>
    </source>
</evidence>
<keyword evidence="5 6" id="KW-0472">Membrane</keyword>
<protein>
    <submittedName>
        <fullName evidence="8">MFS general substrate transporter</fullName>
    </submittedName>
</protein>
<name>S3DI49_GLAL2</name>
<dbReference type="OrthoDB" id="440553at2759"/>
<dbReference type="Gene3D" id="1.20.1720.10">
    <property type="entry name" value="Multidrug resistance protein D"/>
    <property type="match status" value="1"/>
</dbReference>
<dbReference type="EMBL" id="KE145371">
    <property type="protein sequence ID" value="EPE26243.1"/>
    <property type="molecule type" value="Genomic_DNA"/>
</dbReference>
<evidence type="ECO:0000313" key="9">
    <source>
        <dbReference type="Proteomes" id="UP000016922"/>
    </source>
</evidence>
<dbReference type="KEGG" id="glz:GLAREA_02155"/>
<feature type="transmembrane region" description="Helical" evidence="6">
    <location>
        <begin position="83"/>
        <end position="103"/>
    </location>
</feature>
<feature type="transmembrane region" description="Helical" evidence="6">
    <location>
        <begin position="450"/>
        <end position="474"/>
    </location>
</feature>
<dbReference type="eggNOG" id="KOG0255">
    <property type="taxonomic scope" value="Eukaryota"/>
</dbReference>
<accession>S3DI49</accession>
<keyword evidence="9" id="KW-1185">Reference proteome</keyword>
<dbReference type="GO" id="GO:0022857">
    <property type="term" value="F:transmembrane transporter activity"/>
    <property type="evidence" value="ECO:0007669"/>
    <property type="project" value="InterPro"/>
</dbReference>
<dbReference type="Pfam" id="PF07690">
    <property type="entry name" value="MFS_1"/>
    <property type="match status" value="1"/>
</dbReference>
<dbReference type="AlphaFoldDB" id="S3DI49"/>
<dbReference type="PANTHER" id="PTHR23502">
    <property type="entry name" value="MAJOR FACILITATOR SUPERFAMILY"/>
    <property type="match status" value="1"/>
</dbReference>
<comment type="subcellular location">
    <subcellularLocation>
        <location evidence="1">Membrane</location>
        <topology evidence="1">Multi-pass membrane protein</topology>
    </subcellularLocation>
</comment>
<proteinExistence type="predicted"/>
<evidence type="ECO:0000256" key="3">
    <source>
        <dbReference type="ARBA" id="ARBA00022692"/>
    </source>
</evidence>
<dbReference type="HOGENOM" id="CLU_008455_8_4_1"/>
<gene>
    <name evidence="8" type="ORF">GLAREA_02155</name>
</gene>
<feature type="transmembrane region" description="Helical" evidence="6">
    <location>
        <begin position="123"/>
        <end position="142"/>
    </location>
</feature>
<evidence type="ECO:0000256" key="4">
    <source>
        <dbReference type="ARBA" id="ARBA00022989"/>
    </source>
</evidence>
<evidence type="ECO:0000256" key="1">
    <source>
        <dbReference type="ARBA" id="ARBA00004141"/>
    </source>
</evidence>
<feature type="transmembrane region" description="Helical" evidence="6">
    <location>
        <begin position="486"/>
        <end position="504"/>
    </location>
</feature>
<dbReference type="GeneID" id="19461213"/>
<feature type="transmembrane region" description="Helical" evidence="6">
    <location>
        <begin position="420"/>
        <end position="438"/>
    </location>
</feature>
<keyword evidence="3 6" id="KW-0812">Transmembrane</keyword>
<dbReference type="PANTHER" id="PTHR23502:SF51">
    <property type="entry name" value="QUINIDINE RESISTANCE PROTEIN 1-RELATED"/>
    <property type="match status" value="1"/>
</dbReference>
<feature type="domain" description="Major facilitator superfamily (MFS) profile" evidence="7">
    <location>
        <begin position="84"/>
        <end position="535"/>
    </location>
</feature>
<dbReference type="Proteomes" id="UP000016922">
    <property type="component" value="Unassembled WGS sequence"/>
</dbReference>
<dbReference type="FunFam" id="1.20.1720.10:FF:000009">
    <property type="entry name" value="MFS multidrug transporter"/>
    <property type="match status" value="1"/>
</dbReference>
<dbReference type="Gene3D" id="1.20.1250.20">
    <property type="entry name" value="MFS general substrate transporter like domains"/>
    <property type="match status" value="1"/>
</dbReference>
<feature type="transmembrane region" description="Helical" evidence="6">
    <location>
        <begin position="149"/>
        <end position="167"/>
    </location>
</feature>
<reference evidence="8 9" key="1">
    <citation type="journal article" date="2013" name="BMC Genomics">
        <title>Genomics-driven discovery of the pneumocandin biosynthetic gene cluster in the fungus Glarea lozoyensis.</title>
        <authorList>
            <person name="Chen L."/>
            <person name="Yue Q."/>
            <person name="Zhang X."/>
            <person name="Xiang M."/>
            <person name="Wang C."/>
            <person name="Li S."/>
            <person name="Che Y."/>
            <person name="Ortiz-Lopez F.J."/>
            <person name="Bills G.F."/>
            <person name="Liu X."/>
            <person name="An Z."/>
        </authorList>
    </citation>
    <scope>NUCLEOTIDE SEQUENCE [LARGE SCALE GENOMIC DNA]</scope>
    <source>
        <strain evidence="9">ATCC 20868 / MF5171</strain>
    </source>
</reference>